<keyword evidence="9" id="KW-1185">Reference proteome</keyword>
<evidence type="ECO:0000256" key="3">
    <source>
        <dbReference type="ARBA" id="ARBA00022795"/>
    </source>
</evidence>
<evidence type="ECO:0000313" key="8">
    <source>
        <dbReference type="EMBL" id="OYD59721.1"/>
    </source>
</evidence>
<reference evidence="8 9" key="1">
    <citation type="submission" date="2017-07" db="EMBL/GenBank/DDBJ databases">
        <title>Fictibacillus sp. nov. GDSW-R2A3 Genome sequencing and assembly.</title>
        <authorList>
            <person name="Mayilraj S."/>
        </authorList>
    </citation>
    <scope>NUCLEOTIDE SEQUENCE [LARGE SCALE GENOMIC DNA]</scope>
    <source>
        <strain evidence="8 9">GDSW-R2A3</strain>
    </source>
</reference>
<evidence type="ECO:0000256" key="7">
    <source>
        <dbReference type="ARBA" id="ARBA00093797"/>
    </source>
</evidence>
<evidence type="ECO:0000256" key="4">
    <source>
        <dbReference type="ARBA" id="ARBA00023186"/>
    </source>
</evidence>
<keyword evidence="3" id="KW-1005">Bacterial flagellum biogenesis</keyword>
<evidence type="ECO:0000256" key="2">
    <source>
        <dbReference type="ARBA" id="ARBA00022490"/>
    </source>
</evidence>
<comment type="caution">
    <text evidence="8">The sequence shown here is derived from an EMBL/GenBank/DDBJ whole genome shotgun (WGS) entry which is preliminary data.</text>
</comment>
<protein>
    <recommendedName>
        <fullName evidence="7">Flagellar protein FliT</fullName>
    </recommendedName>
</protein>
<dbReference type="EMBL" id="NOII01000001">
    <property type="protein sequence ID" value="OYD59721.1"/>
    <property type="molecule type" value="Genomic_DNA"/>
</dbReference>
<evidence type="ECO:0000256" key="5">
    <source>
        <dbReference type="ARBA" id="ARBA00093765"/>
    </source>
</evidence>
<gene>
    <name evidence="8" type="ORF">CGZ90_07525</name>
</gene>
<dbReference type="RefSeq" id="WP_094251683.1">
    <property type="nucleotide sequence ID" value="NZ_JBHLXL010000001.1"/>
</dbReference>
<dbReference type="AlphaFoldDB" id="A0A235FEH2"/>
<dbReference type="InterPro" id="IPR008622">
    <property type="entry name" value="FliT"/>
</dbReference>
<keyword evidence="4" id="KW-0143">Chaperone</keyword>
<comment type="similarity">
    <text evidence="6">Belongs to the bacillales FliT family.</text>
</comment>
<evidence type="ECO:0000256" key="6">
    <source>
        <dbReference type="ARBA" id="ARBA00093785"/>
    </source>
</evidence>
<sequence length="116" mass="13231">MAAVKILLEITKNLHDHVMGGLPAEERELYIEQLDELLQQRQSLISELPDVYSEDELKMGHHILQLNETIDPLLSAQLNEIKQSIALLKKKKQKSAQYANPYQAVSGDGMFFDKKN</sequence>
<evidence type="ECO:0000256" key="1">
    <source>
        <dbReference type="ARBA" id="ARBA00004514"/>
    </source>
</evidence>
<dbReference type="Pfam" id="PF05400">
    <property type="entry name" value="FliT"/>
    <property type="match status" value="1"/>
</dbReference>
<comment type="function">
    <text evidence="5">May act as an export chaperone for the filament capping protein FliD.</text>
</comment>
<organism evidence="8 9">
    <name type="scientific">Fictibacillus aquaticus</name>
    <dbReference type="NCBI Taxonomy" id="2021314"/>
    <lineage>
        <taxon>Bacteria</taxon>
        <taxon>Bacillati</taxon>
        <taxon>Bacillota</taxon>
        <taxon>Bacilli</taxon>
        <taxon>Bacillales</taxon>
        <taxon>Fictibacillaceae</taxon>
        <taxon>Fictibacillus</taxon>
    </lineage>
</organism>
<dbReference type="OrthoDB" id="2353131at2"/>
<accession>A0A235FEH2</accession>
<proteinExistence type="inferred from homology"/>
<dbReference type="Proteomes" id="UP000215059">
    <property type="component" value="Unassembled WGS sequence"/>
</dbReference>
<keyword evidence="2" id="KW-0963">Cytoplasm</keyword>
<evidence type="ECO:0000313" key="9">
    <source>
        <dbReference type="Proteomes" id="UP000215059"/>
    </source>
</evidence>
<name>A0A235FEH2_9BACL</name>
<comment type="subcellular location">
    <subcellularLocation>
        <location evidence="1">Cytoplasm</location>
        <location evidence="1">Cytosol</location>
    </subcellularLocation>
</comment>